<gene>
    <name evidence="1" type="ORF">Pint_27564</name>
</gene>
<comment type="caution">
    <text evidence="1">The sequence shown here is derived from an EMBL/GenBank/DDBJ whole genome shotgun (WGS) entry which is preliminary data.</text>
</comment>
<evidence type="ECO:0000313" key="2">
    <source>
        <dbReference type="Proteomes" id="UP001163603"/>
    </source>
</evidence>
<accession>A0ACC0YSH8</accession>
<proteinExistence type="predicted"/>
<dbReference type="Proteomes" id="UP001163603">
    <property type="component" value="Chromosome 5"/>
</dbReference>
<sequence>MEKPNSGLVEKTFLLIISICLICVVVEAEEFPAMFVIGDSLVDCGNNNFLRSFARSDFMPYGIDFYAGPTGRFSNGKTIIDFLGDLVGLPLLPPFEATITFGRDILKGVNYASAAAGILDESGRNLGDRFSLSQQVENFKSTLSQLKRKMDERKLEEFLGKSLVVMNLGSNDYINNYLIPSLYPNSSRYNSQDYADLLINHYAIHITVLHNLGLRKFLLAAVGPLGCLPNQIATGVAPPGKCVAFINDMVEVFNKKLISLVDQLNANHTKPSTFVYGNTYGVFTDILNRPDDYGFSETDKGCCGIGKNRGQITCLPFAMPCFNRDQYIFWDAYHPTQAFNQIVAQRAYTGGLSDCYPMNVKQMAQV</sequence>
<organism evidence="1 2">
    <name type="scientific">Pistacia integerrima</name>
    <dbReference type="NCBI Taxonomy" id="434235"/>
    <lineage>
        <taxon>Eukaryota</taxon>
        <taxon>Viridiplantae</taxon>
        <taxon>Streptophyta</taxon>
        <taxon>Embryophyta</taxon>
        <taxon>Tracheophyta</taxon>
        <taxon>Spermatophyta</taxon>
        <taxon>Magnoliopsida</taxon>
        <taxon>eudicotyledons</taxon>
        <taxon>Gunneridae</taxon>
        <taxon>Pentapetalae</taxon>
        <taxon>rosids</taxon>
        <taxon>malvids</taxon>
        <taxon>Sapindales</taxon>
        <taxon>Anacardiaceae</taxon>
        <taxon>Pistacia</taxon>
    </lineage>
</organism>
<protein>
    <submittedName>
        <fullName evidence="1">Uncharacterized protein</fullName>
    </submittedName>
</protein>
<evidence type="ECO:0000313" key="1">
    <source>
        <dbReference type="EMBL" id="KAJ0041361.1"/>
    </source>
</evidence>
<reference evidence="2" key="1">
    <citation type="journal article" date="2023" name="G3 (Bethesda)">
        <title>Genome assembly and association tests identify interacting loci associated with vigor, precocity, and sex in interspecific pistachio rootstocks.</title>
        <authorList>
            <person name="Palmer W."/>
            <person name="Jacygrad E."/>
            <person name="Sagayaradj S."/>
            <person name="Cavanaugh K."/>
            <person name="Han R."/>
            <person name="Bertier L."/>
            <person name="Beede B."/>
            <person name="Kafkas S."/>
            <person name="Golino D."/>
            <person name="Preece J."/>
            <person name="Michelmore R."/>
        </authorList>
    </citation>
    <scope>NUCLEOTIDE SEQUENCE [LARGE SCALE GENOMIC DNA]</scope>
</reference>
<dbReference type="EMBL" id="CM047740">
    <property type="protein sequence ID" value="KAJ0041361.1"/>
    <property type="molecule type" value="Genomic_DNA"/>
</dbReference>
<name>A0ACC0YSH8_9ROSI</name>
<keyword evidence="2" id="KW-1185">Reference proteome</keyword>